<sequence>MDKVDEADRALAAFVSGRMPFERLVAALKSLVLGDGTALPVLARLESWANEGRLPSDLASLLAGELGGHPAAAVPEDAGLDPPTVPLAPPRPAAPDPAVALPPAGTIRDKVDEVVVNALIGDFAGLRGRNRTGEARSDPMLDASLADFRSLRFRRDASNAEAGRVRRFELDPRRETRRIGIGAMLKDRFILDAEIGRGGMGTVYRAVDRRRLEAMRHQPYVALKLLGGDFRHHPEALRTIEAEARRAQELAHPNIVTIHDFERDGSHLFIVMELLEGEPLDQRIARAGQTAVGWEEGREILEGLCAGLGHAHARGIIHADIKPANVFLAAGSVKLLDFGIASAARDGGFDPTSLGGLTMAYASPQMIETAERRTDDDVYALGCIAYELLAGRHPFDGKAAVEARERSLSPARPIDVEDKVWQAVAAALAFEREQRPADAAGFAKALFG</sequence>
<dbReference type="EMBL" id="JBHSLW010000029">
    <property type="protein sequence ID" value="MFC5421558.1"/>
    <property type="molecule type" value="Genomic_DNA"/>
</dbReference>
<evidence type="ECO:0000256" key="2">
    <source>
        <dbReference type="ARBA" id="ARBA00022741"/>
    </source>
</evidence>
<evidence type="ECO:0000313" key="8">
    <source>
        <dbReference type="Proteomes" id="UP001596053"/>
    </source>
</evidence>
<dbReference type="PROSITE" id="PS00108">
    <property type="entry name" value="PROTEIN_KINASE_ST"/>
    <property type="match status" value="1"/>
</dbReference>
<dbReference type="Proteomes" id="UP001596053">
    <property type="component" value="Unassembled WGS sequence"/>
</dbReference>
<organism evidence="7 8">
    <name type="scientific">Bosea eneae</name>
    <dbReference type="NCBI Taxonomy" id="151454"/>
    <lineage>
        <taxon>Bacteria</taxon>
        <taxon>Pseudomonadati</taxon>
        <taxon>Pseudomonadota</taxon>
        <taxon>Alphaproteobacteria</taxon>
        <taxon>Hyphomicrobiales</taxon>
        <taxon>Boseaceae</taxon>
        <taxon>Bosea</taxon>
    </lineage>
</organism>
<keyword evidence="3 7" id="KW-0418">Kinase</keyword>
<dbReference type="PANTHER" id="PTHR43289">
    <property type="entry name" value="MITOGEN-ACTIVATED PROTEIN KINASE KINASE KINASE 20-RELATED"/>
    <property type="match status" value="1"/>
</dbReference>
<accession>A0ABW0ITD9</accession>
<keyword evidence="2 5" id="KW-0547">Nucleotide-binding</keyword>
<evidence type="ECO:0000256" key="5">
    <source>
        <dbReference type="PROSITE-ProRule" id="PRU10141"/>
    </source>
</evidence>
<dbReference type="SMART" id="SM00220">
    <property type="entry name" value="S_TKc"/>
    <property type="match status" value="1"/>
</dbReference>
<reference evidence="8" key="1">
    <citation type="journal article" date="2019" name="Int. J. Syst. Evol. Microbiol.">
        <title>The Global Catalogue of Microorganisms (GCM) 10K type strain sequencing project: providing services to taxonomists for standard genome sequencing and annotation.</title>
        <authorList>
            <consortium name="The Broad Institute Genomics Platform"/>
            <consortium name="The Broad Institute Genome Sequencing Center for Infectious Disease"/>
            <person name="Wu L."/>
            <person name="Ma J."/>
        </authorList>
    </citation>
    <scope>NUCLEOTIDE SEQUENCE [LARGE SCALE GENOMIC DNA]</scope>
    <source>
        <strain evidence="8">NCAIM B.01391</strain>
    </source>
</reference>
<dbReference type="SUPFAM" id="SSF56112">
    <property type="entry name" value="Protein kinase-like (PK-like)"/>
    <property type="match status" value="1"/>
</dbReference>
<dbReference type="Pfam" id="PF00069">
    <property type="entry name" value="Pkinase"/>
    <property type="match status" value="1"/>
</dbReference>
<keyword evidence="8" id="KW-1185">Reference proteome</keyword>
<dbReference type="InterPro" id="IPR008271">
    <property type="entry name" value="Ser/Thr_kinase_AS"/>
</dbReference>
<dbReference type="Gene3D" id="1.10.510.10">
    <property type="entry name" value="Transferase(Phosphotransferase) domain 1"/>
    <property type="match status" value="1"/>
</dbReference>
<name>A0ABW0ITD9_9HYPH</name>
<dbReference type="InterPro" id="IPR011009">
    <property type="entry name" value="Kinase-like_dom_sf"/>
</dbReference>
<dbReference type="PROSITE" id="PS00107">
    <property type="entry name" value="PROTEIN_KINASE_ATP"/>
    <property type="match status" value="1"/>
</dbReference>
<evidence type="ECO:0000259" key="6">
    <source>
        <dbReference type="PROSITE" id="PS50011"/>
    </source>
</evidence>
<evidence type="ECO:0000313" key="7">
    <source>
        <dbReference type="EMBL" id="MFC5421558.1"/>
    </source>
</evidence>
<dbReference type="InterPro" id="IPR000719">
    <property type="entry name" value="Prot_kinase_dom"/>
</dbReference>
<evidence type="ECO:0000256" key="1">
    <source>
        <dbReference type="ARBA" id="ARBA00022679"/>
    </source>
</evidence>
<keyword evidence="4 5" id="KW-0067">ATP-binding</keyword>
<evidence type="ECO:0000256" key="4">
    <source>
        <dbReference type="ARBA" id="ARBA00022840"/>
    </source>
</evidence>
<dbReference type="EC" id="2.7.11.1" evidence="7"/>
<evidence type="ECO:0000256" key="3">
    <source>
        <dbReference type="ARBA" id="ARBA00022777"/>
    </source>
</evidence>
<dbReference type="GO" id="GO:0004674">
    <property type="term" value="F:protein serine/threonine kinase activity"/>
    <property type="evidence" value="ECO:0007669"/>
    <property type="project" value="UniProtKB-EC"/>
</dbReference>
<dbReference type="InterPro" id="IPR017441">
    <property type="entry name" value="Protein_kinase_ATP_BS"/>
</dbReference>
<dbReference type="PANTHER" id="PTHR43289:SF6">
    <property type="entry name" value="SERINE_THREONINE-PROTEIN KINASE NEKL-3"/>
    <property type="match status" value="1"/>
</dbReference>
<dbReference type="PROSITE" id="PS50011">
    <property type="entry name" value="PROTEIN_KINASE_DOM"/>
    <property type="match status" value="1"/>
</dbReference>
<gene>
    <name evidence="7" type="ORF">ACFPOB_18545</name>
</gene>
<dbReference type="Gene3D" id="3.30.200.20">
    <property type="entry name" value="Phosphorylase Kinase, domain 1"/>
    <property type="match status" value="1"/>
</dbReference>
<keyword evidence="1 7" id="KW-0808">Transferase</keyword>
<comment type="caution">
    <text evidence="7">The sequence shown here is derived from an EMBL/GenBank/DDBJ whole genome shotgun (WGS) entry which is preliminary data.</text>
</comment>
<proteinExistence type="predicted"/>
<feature type="domain" description="Protein kinase" evidence="6">
    <location>
        <begin position="189"/>
        <end position="447"/>
    </location>
</feature>
<dbReference type="RefSeq" id="WP_377799842.1">
    <property type="nucleotide sequence ID" value="NZ_JBHSLW010000029.1"/>
</dbReference>
<protein>
    <submittedName>
        <fullName evidence="7">Serine/threonine-protein kinase</fullName>
        <ecNumber evidence="7">2.7.11.1</ecNumber>
    </submittedName>
</protein>
<feature type="binding site" evidence="5">
    <location>
        <position position="224"/>
    </location>
    <ligand>
        <name>ATP</name>
        <dbReference type="ChEBI" id="CHEBI:30616"/>
    </ligand>
</feature>
<dbReference type="CDD" id="cd14014">
    <property type="entry name" value="STKc_PknB_like"/>
    <property type="match status" value="1"/>
</dbReference>